<keyword evidence="4" id="KW-0285">Flavoprotein</keyword>
<dbReference type="Pfam" id="PF07992">
    <property type="entry name" value="Pyr_redox_2"/>
    <property type="match status" value="1"/>
</dbReference>
<keyword evidence="6" id="KW-0521">NADP</keyword>
<protein>
    <recommendedName>
        <fullName evidence="8">FAD/NAD(P)-binding domain-containing protein</fullName>
    </recommendedName>
</protein>
<accession>A0A1L9RTS3</accession>
<evidence type="ECO:0000313" key="10">
    <source>
        <dbReference type="Proteomes" id="UP000184383"/>
    </source>
</evidence>
<dbReference type="EMBL" id="KV878210">
    <property type="protein sequence ID" value="OJJ38283.1"/>
    <property type="molecule type" value="Genomic_DNA"/>
</dbReference>
<dbReference type="GO" id="GO:0016491">
    <property type="term" value="F:oxidoreductase activity"/>
    <property type="evidence" value="ECO:0007669"/>
    <property type="project" value="UniProtKB-KW"/>
</dbReference>
<evidence type="ECO:0000256" key="4">
    <source>
        <dbReference type="ARBA" id="ARBA00022630"/>
    </source>
</evidence>
<dbReference type="InterPro" id="IPR036188">
    <property type="entry name" value="FAD/NAD-bd_sf"/>
</dbReference>
<sequence length="627" mass="69929">MGDYKPDDSFLETRLKYNEERSKRLRTDGNNQYLDLCSTDNLKSLLRDPWSTPATNENTPLPKHHRVLIVGAGYGGLLFAVRLIQSGAFTADEILIVDSAGGFGGTWYWNRYPGLMCDTESYLYMPLLEETGYMPTQKYVPGNELREHAERIAQKWGLEGRGVFQTAVKSLLWDEENLIWKADVLQNGGEAMVNLTADFVILASGVVNIPKVPDFPGMEEYDGHTFHTSRWDYDYTCGSPEAPELTNLKDKRVGIIGTGATAIQAIPHLAQWAKELFVFQRTPSSVHRRDNRTTDAEWWDKEVKSKGPGWQRQRAENFDAFVSSIIPPAEVDLVDDGWTKLSTYNALVGGPSNLEPSYLDTLHSRDMESQNRVRQRVDDIVENKTTAEALKPWYSTWCKRPCFHDGYLQTFNRDNITLVDTQGKGVNRFTKTGVIVNPDNTEYDLDLIVFSTGYNISARPSPASRADIPILGRNSTTMDQKWIRGVATLHGVVTHDFPNLFFPGTSQAGVSPNFGFVLDQLSSHVSYIISEAIRQQGKSKVIIEPSSTGEEDWTKLCLAHAKAFAGMTNCTPGYLNAEGGGSDTMCAEGKVLKGRKAVFGGGIAKYLEIIEKWRAEGNLEGLDVYAG</sequence>
<dbReference type="Gene3D" id="3.50.50.60">
    <property type="entry name" value="FAD/NAD(P)-binding domain"/>
    <property type="match status" value="2"/>
</dbReference>
<gene>
    <name evidence="9" type="ORF">ASPWEDRAFT_35909</name>
</gene>
<dbReference type="InterPro" id="IPR050775">
    <property type="entry name" value="FAD-binding_Monooxygenases"/>
</dbReference>
<dbReference type="GeneID" id="63750176"/>
<keyword evidence="7" id="KW-0560">Oxidoreductase</keyword>
<dbReference type="VEuPathDB" id="FungiDB:ASPWEDRAFT_35909"/>
<dbReference type="AlphaFoldDB" id="A0A1L9RTS3"/>
<comment type="cofactor">
    <cofactor evidence="1">
        <name>FAD</name>
        <dbReference type="ChEBI" id="CHEBI:57692"/>
    </cofactor>
</comment>
<name>A0A1L9RTS3_ASPWE</name>
<evidence type="ECO:0000313" key="9">
    <source>
        <dbReference type="EMBL" id="OJJ38283.1"/>
    </source>
</evidence>
<comment type="similarity">
    <text evidence="3">Belongs to the FAD-binding monooxygenase family.</text>
</comment>
<evidence type="ECO:0000259" key="8">
    <source>
        <dbReference type="Pfam" id="PF07992"/>
    </source>
</evidence>
<dbReference type="PANTHER" id="PTHR43098">
    <property type="entry name" value="L-ORNITHINE N(5)-MONOOXYGENASE-RELATED"/>
    <property type="match status" value="1"/>
</dbReference>
<reference evidence="10" key="1">
    <citation type="journal article" date="2017" name="Genome Biol.">
        <title>Comparative genomics reveals high biological diversity and specific adaptations in the industrially and medically important fungal genus Aspergillus.</title>
        <authorList>
            <person name="de Vries R.P."/>
            <person name="Riley R."/>
            <person name="Wiebenga A."/>
            <person name="Aguilar-Osorio G."/>
            <person name="Amillis S."/>
            <person name="Uchima C.A."/>
            <person name="Anderluh G."/>
            <person name="Asadollahi M."/>
            <person name="Askin M."/>
            <person name="Barry K."/>
            <person name="Battaglia E."/>
            <person name="Bayram O."/>
            <person name="Benocci T."/>
            <person name="Braus-Stromeyer S.A."/>
            <person name="Caldana C."/>
            <person name="Canovas D."/>
            <person name="Cerqueira G.C."/>
            <person name="Chen F."/>
            <person name="Chen W."/>
            <person name="Choi C."/>
            <person name="Clum A."/>
            <person name="Dos Santos R.A."/>
            <person name="Damasio A.R."/>
            <person name="Diallinas G."/>
            <person name="Emri T."/>
            <person name="Fekete E."/>
            <person name="Flipphi M."/>
            <person name="Freyberg S."/>
            <person name="Gallo A."/>
            <person name="Gournas C."/>
            <person name="Habgood R."/>
            <person name="Hainaut M."/>
            <person name="Harispe M.L."/>
            <person name="Henrissat B."/>
            <person name="Hilden K.S."/>
            <person name="Hope R."/>
            <person name="Hossain A."/>
            <person name="Karabika E."/>
            <person name="Karaffa L."/>
            <person name="Karanyi Z."/>
            <person name="Krasevec N."/>
            <person name="Kuo A."/>
            <person name="Kusch H."/>
            <person name="LaButti K."/>
            <person name="Lagendijk E.L."/>
            <person name="Lapidus A."/>
            <person name="Levasseur A."/>
            <person name="Lindquist E."/>
            <person name="Lipzen A."/>
            <person name="Logrieco A.F."/>
            <person name="MacCabe A."/>
            <person name="Maekelae M.R."/>
            <person name="Malavazi I."/>
            <person name="Melin P."/>
            <person name="Meyer V."/>
            <person name="Mielnichuk N."/>
            <person name="Miskei M."/>
            <person name="Molnar A.P."/>
            <person name="Mule G."/>
            <person name="Ngan C.Y."/>
            <person name="Orejas M."/>
            <person name="Orosz E."/>
            <person name="Ouedraogo J.P."/>
            <person name="Overkamp K.M."/>
            <person name="Park H.-S."/>
            <person name="Perrone G."/>
            <person name="Piumi F."/>
            <person name="Punt P.J."/>
            <person name="Ram A.F."/>
            <person name="Ramon A."/>
            <person name="Rauscher S."/>
            <person name="Record E."/>
            <person name="Riano-Pachon D.M."/>
            <person name="Robert V."/>
            <person name="Roehrig J."/>
            <person name="Ruller R."/>
            <person name="Salamov A."/>
            <person name="Salih N.S."/>
            <person name="Samson R.A."/>
            <person name="Sandor E."/>
            <person name="Sanguinetti M."/>
            <person name="Schuetze T."/>
            <person name="Sepcic K."/>
            <person name="Shelest E."/>
            <person name="Sherlock G."/>
            <person name="Sophianopoulou V."/>
            <person name="Squina F.M."/>
            <person name="Sun H."/>
            <person name="Susca A."/>
            <person name="Todd R.B."/>
            <person name="Tsang A."/>
            <person name="Unkles S.E."/>
            <person name="van de Wiele N."/>
            <person name="van Rossen-Uffink D."/>
            <person name="Oliveira J.V."/>
            <person name="Vesth T.C."/>
            <person name="Visser J."/>
            <person name="Yu J.-H."/>
            <person name="Zhou M."/>
            <person name="Andersen M.R."/>
            <person name="Archer D.B."/>
            <person name="Baker S.E."/>
            <person name="Benoit I."/>
            <person name="Brakhage A.A."/>
            <person name="Braus G.H."/>
            <person name="Fischer R."/>
            <person name="Frisvad J.C."/>
            <person name="Goldman G.H."/>
            <person name="Houbraken J."/>
            <person name="Oakley B."/>
            <person name="Pocsi I."/>
            <person name="Scazzocchio C."/>
            <person name="Seiboth B."/>
            <person name="vanKuyk P.A."/>
            <person name="Wortman J."/>
            <person name="Dyer P.S."/>
            <person name="Grigoriev I.V."/>
        </authorList>
    </citation>
    <scope>NUCLEOTIDE SEQUENCE [LARGE SCALE GENOMIC DNA]</scope>
    <source>
        <strain evidence="10">DTO 134E9</strain>
    </source>
</reference>
<dbReference type="InterPro" id="IPR023753">
    <property type="entry name" value="FAD/NAD-binding_dom"/>
</dbReference>
<keyword evidence="5" id="KW-0274">FAD</keyword>
<evidence type="ECO:0000256" key="1">
    <source>
        <dbReference type="ARBA" id="ARBA00001974"/>
    </source>
</evidence>
<dbReference type="RefSeq" id="XP_040691959.1">
    <property type="nucleotide sequence ID" value="XM_040834328.1"/>
</dbReference>
<comment type="pathway">
    <text evidence="2">Secondary metabolite biosynthesis; terpenoid biosynthesis.</text>
</comment>
<dbReference type="PANTHER" id="PTHR43098:SF2">
    <property type="entry name" value="FAD-BINDING MONOOXYGENASE AUSB-RELATED"/>
    <property type="match status" value="1"/>
</dbReference>
<keyword evidence="10" id="KW-1185">Reference proteome</keyword>
<dbReference type="Proteomes" id="UP000184383">
    <property type="component" value="Unassembled WGS sequence"/>
</dbReference>
<evidence type="ECO:0000256" key="5">
    <source>
        <dbReference type="ARBA" id="ARBA00022827"/>
    </source>
</evidence>
<proteinExistence type="inferred from homology"/>
<dbReference type="SUPFAM" id="SSF51905">
    <property type="entry name" value="FAD/NAD(P)-binding domain"/>
    <property type="match status" value="1"/>
</dbReference>
<evidence type="ECO:0000256" key="6">
    <source>
        <dbReference type="ARBA" id="ARBA00022857"/>
    </source>
</evidence>
<dbReference type="OrthoDB" id="66881at2759"/>
<evidence type="ECO:0000256" key="3">
    <source>
        <dbReference type="ARBA" id="ARBA00010139"/>
    </source>
</evidence>
<organism evidence="9 10">
    <name type="scientific">Aspergillus wentii DTO 134E9</name>
    <dbReference type="NCBI Taxonomy" id="1073089"/>
    <lineage>
        <taxon>Eukaryota</taxon>
        <taxon>Fungi</taxon>
        <taxon>Dikarya</taxon>
        <taxon>Ascomycota</taxon>
        <taxon>Pezizomycotina</taxon>
        <taxon>Eurotiomycetes</taxon>
        <taxon>Eurotiomycetidae</taxon>
        <taxon>Eurotiales</taxon>
        <taxon>Aspergillaceae</taxon>
        <taxon>Aspergillus</taxon>
        <taxon>Aspergillus subgen. Cremei</taxon>
    </lineage>
</organism>
<evidence type="ECO:0000256" key="2">
    <source>
        <dbReference type="ARBA" id="ARBA00004721"/>
    </source>
</evidence>
<feature type="domain" description="FAD/NAD(P)-binding" evidence="8">
    <location>
        <begin position="66"/>
        <end position="286"/>
    </location>
</feature>
<evidence type="ECO:0000256" key="7">
    <source>
        <dbReference type="ARBA" id="ARBA00023002"/>
    </source>
</evidence>
<dbReference type="STRING" id="1073089.A0A1L9RTS3"/>